<comment type="caution">
    <text evidence="1">The sequence shown here is derived from an EMBL/GenBank/DDBJ whole genome shotgun (WGS) entry which is preliminary data.</text>
</comment>
<evidence type="ECO:0000313" key="1">
    <source>
        <dbReference type="EMBL" id="GBP50262.1"/>
    </source>
</evidence>
<dbReference type="AlphaFoldDB" id="A0A4C1WIB7"/>
<dbReference type="EMBL" id="BGZK01000561">
    <property type="protein sequence ID" value="GBP50262.1"/>
    <property type="molecule type" value="Genomic_DNA"/>
</dbReference>
<name>A0A4C1WIB7_EUMVA</name>
<reference evidence="1 2" key="1">
    <citation type="journal article" date="2019" name="Commun. Biol.">
        <title>The bagworm genome reveals a unique fibroin gene that provides high tensile strength.</title>
        <authorList>
            <person name="Kono N."/>
            <person name="Nakamura H."/>
            <person name="Ohtoshi R."/>
            <person name="Tomita M."/>
            <person name="Numata K."/>
            <person name="Arakawa K."/>
        </authorList>
    </citation>
    <scope>NUCLEOTIDE SEQUENCE [LARGE SCALE GENOMIC DNA]</scope>
</reference>
<accession>A0A4C1WIB7</accession>
<proteinExistence type="predicted"/>
<keyword evidence="2" id="KW-1185">Reference proteome</keyword>
<sequence length="370" mass="41459">MMIVIEICGSLFDIQCTANVSESAADILSRRPADMSITAMPEDRKTVVVFPRSDKKFMVQSHIETGATDRSKKSELSEMNIGGQTSRRYLQKSIIITNGKHFTVEQTTRGSIRLRQPKRSRLMKKFDEILRSKKTEKDRNELGSDNRKEIKDTKDILSGESSSATIQLHELDNPVAISDMDGAGAKRRARQSENENLRYSVDDTKSAADVDGGEREDRQEFLFIDGDAGEEFADGPVRINLLDGITGQLSNFYEETESVTEIELNDSEENRKKRMFQDALESSGLFEDFKYECSPPDSKILAFVCDFAQDVAKTEPVAISKSELEIKSEIGLESKVESNSGSRLTAWSVNTKKRKNFSTSTRAEQLATTS</sequence>
<dbReference type="Proteomes" id="UP000299102">
    <property type="component" value="Unassembled WGS sequence"/>
</dbReference>
<gene>
    <name evidence="1" type="ORF">EVAR_88098_1</name>
</gene>
<protein>
    <submittedName>
        <fullName evidence="1">Uncharacterized protein</fullName>
    </submittedName>
</protein>
<organism evidence="1 2">
    <name type="scientific">Eumeta variegata</name>
    <name type="common">Bagworm moth</name>
    <name type="synonym">Eumeta japonica</name>
    <dbReference type="NCBI Taxonomy" id="151549"/>
    <lineage>
        <taxon>Eukaryota</taxon>
        <taxon>Metazoa</taxon>
        <taxon>Ecdysozoa</taxon>
        <taxon>Arthropoda</taxon>
        <taxon>Hexapoda</taxon>
        <taxon>Insecta</taxon>
        <taxon>Pterygota</taxon>
        <taxon>Neoptera</taxon>
        <taxon>Endopterygota</taxon>
        <taxon>Lepidoptera</taxon>
        <taxon>Glossata</taxon>
        <taxon>Ditrysia</taxon>
        <taxon>Tineoidea</taxon>
        <taxon>Psychidae</taxon>
        <taxon>Oiketicinae</taxon>
        <taxon>Eumeta</taxon>
    </lineage>
</organism>
<evidence type="ECO:0000313" key="2">
    <source>
        <dbReference type="Proteomes" id="UP000299102"/>
    </source>
</evidence>